<dbReference type="RefSeq" id="WP_059435228.1">
    <property type="nucleotide sequence ID" value="NZ_FAVB01000003.1"/>
</dbReference>
<evidence type="ECO:0000313" key="2">
    <source>
        <dbReference type="Proteomes" id="UP000052237"/>
    </source>
</evidence>
<proteinExistence type="predicted"/>
<dbReference type="Proteomes" id="UP000052237">
    <property type="component" value="Unassembled WGS sequence"/>
</dbReference>
<dbReference type="AlphaFoldDB" id="A0A0S4SA71"/>
<protein>
    <submittedName>
        <fullName evidence="1">Uncharacterized protein</fullName>
    </submittedName>
</protein>
<comment type="caution">
    <text evidence="1">The sequence shown here is derived from an EMBL/GenBank/DDBJ whole genome shotgun (WGS) entry which is preliminary data.</text>
</comment>
<organism evidence="1 2">
    <name type="scientific">Campylobacter hyointestinalis subsp. hyointestinalis</name>
    <dbReference type="NCBI Taxonomy" id="91352"/>
    <lineage>
        <taxon>Bacteria</taxon>
        <taxon>Pseudomonadati</taxon>
        <taxon>Campylobacterota</taxon>
        <taxon>Epsilonproteobacteria</taxon>
        <taxon>Campylobacterales</taxon>
        <taxon>Campylobacteraceae</taxon>
        <taxon>Campylobacter</taxon>
    </lineage>
</organism>
<name>A0A0S4SA71_CAMHY</name>
<sequence length="269" mass="30376">MLPLSSSYDFGNITEPKTVNYTLFNASKNNQALQNTDMKGFLGLNIRDISIGDKIYSYEPKSFSIIALNFGDIELKAKLNLIFSDYSVNFSFNGKRGTIFYFIPSQEYYEEKSLKTDIFTTLSGKEYRVALAKKCRINTGFKLFLKSSQSLNSCMELLGYASKQNLLVPLWNSANIAPNDIPNTTNIPKGAYSEFEVGKFMTIISPFMPPIFRKVIEINENTITIDDPADIKKGDIIAPLIKATVSKQTNAKRDSQDLLELKLEFKEIE</sequence>
<accession>A0A0S4SA71</accession>
<dbReference type="EMBL" id="FAVB01000003">
    <property type="protein sequence ID" value="CUU83254.1"/>
    <property type="molecule type" value="Genomic_DNA"/>
</dbReference>
<keyword evidence="2" id="KW-1185">Reference proteome</keyword>
<reference evidence="1 2" key="1">
    <citation type="submission" date="2015-11" db="EMBL/GenBank/DDBJ databases">
        <authorList>
            <consortium name="Pathogen Informatics"/>
        </authorList>
    </citation>
    <scope>NUCLEOTIDE SEQUENCE [LARGE SCALE GENOMIC DNA]</scope>
    <source>
        <strain evidence="1 2">006A-0059</strain>
    </source>
</reference>
<evidence type="ECO:0000313" key="1">
    <source>
        <dbReference type="EMBL" id="CUU83254.1"/>
    </source>
</evidence>
<gene>
    <name evidence="1" type="ORF">ERS686654_01395</name>
</gene>